<dbReference type="EMBL" id="HG994368">
    <property type="protein sequence ID" value="CAF1856674.1"/>
    <property type="molecule type" value="Genomic_DNA"/>
</dbReference>
<reference evidence="2 3" key="1">
    <citation type="journal article" date="2014" name="Science">
        <title>Plant genetics. Early allopolyploid evolution in the post-Neolithic Brassica napus oilseed genome.</title>
        <authorList>
            <person name="Chalhoub B."/>
            <person name="Denoeud F."/>
            <person name="Liu S."/>
            <person name="Parkin I.A."/>
            <person name="Tang H."/>
            <person name="Wang X."/>
            <person name="Chiquet J."/>
            <person name="Belcram H."/>
            <person name="Tong C."/>
            <person name="Samans B."/>
            <person name="Correa M."/>
            <person name="Da Silva C."/>
            <person name="Just J."/>
            <person name="Falentin C."/>
            <person name="Koh C.S."/>
            <person name="Le Clainche I."/>
            <person name="Bernard M."/>
            <person name="Bento P."/>
            <person name="Noel B."/>
            <person name="Labadie K."/>
            <person name="Alberti A."/>
            <person name="Charles M."/>
            <person name="Arnaud D."/>
            <person name="Guo H."/>
            <person name="Daviaud C."/>
            <person name="Alamery S."/>
            <person name="Jabbari K."/>
            <person name="Zhao M."/>
            <person name="Edger P.P."/>
            <person name="Chelaifa H."/>
            <person name="Tack D."/>
            <person name="Lassalle G."/>
            <person name="Mestiri I."/>
            <person name="Schnel N."/>
            <person name="Le Paslier M.C."/>
            <person name="Fan G."/>
            <person name="Renault V."/>
            <person name="Bayer P.E."/>
            <person name="Golicz A.A."/>
            <person name="Manoli S."/>
            <person name="Lee T.H."/>
            <person name="Thi V.H."/>
            <person name="Chalabi S."/>
            <person name="Hu Q."/>
            <person name="Fan C."/>
            <person name="Tollenaere R."/>
            <person name="Lu Y."/>
            <person name="Battail C."/>
            <person name="Shen J."/>
            <person name="Sidebottom C.H."/>
            <person name="Wang X."/>
            <person name="Canaguier A."/>
            <person name="Chauveau A."/>
            <person name="Berard A."/>
            <person name="Deniot G."/>
            <person name="Guan M."/>
            <person name="Liu Z."/>
            <person name="Sun F."/>
            <person name="Lim Y.P."/>
            <person name="Lyons E."/>
            <person name="Town C.D."/>
            <person name="Bancroft I."/>
            <person name="Wang X."/>
            <person name="Meng J."/>
            <person name="Ma J."/>
            <person name="Pires J.C."/>
            <person name="King G.J."/>
            <person name="Brunel D."/>
            <person name="Delourme R."/>
            <person name="Renard M."/>
            <person name="Aury J.M."/>
            <person name="Adams K.L."/>
            <person name="Batley J."/>
            <person name="Snowdon R.J."/>
            <person name="Tost J."/>
            <person name="Edwards D."/>
            <person name="Zhou Y."/>
            <person name="Hua W."/>
            <person name="Sharpe A.G."/>
            <person name="Paterson A.H."/>
            <person name="Guan C."/>
            <person name="Wincker P."/>
        </authorList>
    </citation>
    <scope>NUCLEOTIDE SEQUENCE [LARGE SCALE GENOMIC DNA]</scope>
    <source>
        <strain evidence="3">cv. Darmor-bzh</strain>
    </source>
</reference>
<accession>A0A078IN14</accession>
<keyword evidence="3" id="KW-1185">Reference proteome</keyword>
<dbReference type="EMBL" id="LK032908">
    <property type="protein sequence ID" value="CDY50418.1"/>
    <property type="molecule type" value="Genomic_DNA"/>
</dbReference>
<name>A0A078IN14_BRANA</name>
<reference evidence="2" key="2">
    <citation type="submission" date="2014-06" db="EMBL/GenBank/DDBJ databases">
        <authorList>
            <person name="Genoscope - CEA"/>
        </authorList>
    </citation>
    <scope>NUCLEOTIDE SEQUENCE</scope>
</reference>
<evidence type="ECO:0000313" key="1">
    <source>
        <dbReference type="EMBL" id="CAF1856674.1"/>
    </source>
</evidence>
<evidence type="ECO:0000313" key="2">
    <source>
        <dbReference type="EMBL" id="CDY50418.1"/>
    </source>
</evidence>
<sequence length="41" mass="4735">MAANEKTQRWTNTTDCCSWMFNSPSSLTYRIIGFENGASWE</sequence>
<dbReference type="AlphaFoldDB" id="A0A078IN14"/>
<proteinExistence type="predicted"/>
<dbReference type="PaxDb" id="3708-A0A078IN14"/>
<organism evidence="2 3">
    <name type="scientific">Brassica napus</name>
    <name type="common">Rape</name>
    <dbReference type="NCBI Taxonomy" id="3708"/>
    <lineage>
        <taxon>Eukaryota</taxon>
        <taxon>Viridiplantae</taxon>
        <taxon>Streptophyta</taxon>
        <taxon>Embryophyta</taxon>
        <taxon>Tracheophyta</taxon>
        <taxon>Spermatophyta</taxon>
        <taxon>Magnoliopsida</taxon>
        <taxon>eudicotyledons</taxon>
        <taxon>Gunneridae</taxon>
        <taxon>Pentapetalae</taxon>
        <taxon>rosids</taxon>
        <taxon>malvids</taxon>
        <taxon>Brassicales</taxon>
        <taxon>Brassicaceae</taxon>
        <taxon>Brassiceae</taxon>
        <taxon>Brassica</taxon>
    </lineage>
</organism>
<reference evidence="1" key="3">
    <citation type="submission" date="2021-01" db="EMBL/GenBank/DDBJ databases">
        <authorList>
            <consortium name="Genoscope - CEA"/>
            <person name="William W."/>
        </authorList>
    </citation>
    <scope>NUCLEOTIDE SEQUENCE</scope>
</reference>
<protein>
    <submittedName>
        <fullName evidence="1">(rape) hypothetical protein</fullName>
    </submittedName>
    <submittedName>
        <fullName evidence="2">BnaCnng19270D protein</fullName>
    </submittedName>
</protein>
<evidence type="ECO:0000313" key="3">
    <source>
        <dbReference type="Proteomes" id="UP000028999"/>
    </source>
</evidence>
<dbReference type="Gramene" id="CDY50418">
    <property type="protein sequence ID" value="CDY50418"/>
    <property type="gene ID" value="GSBRNA2T00096658001"/>
</dbReference>
<dbReference type="Proteomes" id="UP000028999">
    <property type="component" value="Unassembled WGS sequence"/>
</dbReference>
<gene>
    <name evidence="2" type="primary">BnaCnng19270D</name>
    <name evidence="1" type="ORF">DARMORV10_C04P41970.1</name>
    <name evidence="2" type="ORF">GSBRNA2T00096658001</name>
</gene>
<dbReference type="Proteomes" id="UP001295469">
    <property type="component" value="Chromosome C04"/>
</dbReference>